<feature type="binding site" evidence="15">
    <location>
        <position position="176"/>
    </location>
    <ligand>
        <name>NADP(+)</name>
        <dbReference type="ChEBI" id="CHEBI:58349"/>
    </ligand>
</feature>
<reference evidence="18" key="1">
    <citation type="submission" date="2021-03" db="EMBL/GenBank/DDBJ databases">
        <title>novel species isolated from a fishpond in China.</title>
        <authorList>
            <person name="Lu H."/>
            <person name="Cai Z."/>
        </authorList>
    </citation>
    <scope>NUCLEOTIDE SEQUENCE</scope>
    <source>
        <strain evidence="18">JCM 30855</strain>
    </source>
</reference>
<dbReference type="Gene3D" id="3.40.140.10">
    <property type="entry name" value="Cytidine Deaminase, domain 2"/>
    <property type="match status" value="1"/>
</dbReference>
<dbReference type="AlphaFoldDB" id="A0A939DT56"/>
<feature type="binding site" evidence="16">
    <location>
        <position position="90"/>
    </location>
    <ligand>
        <name>Zn(2+)</name>
        <dbReference type="ChEBI" id="CHEBI:29105"/>
        <note>catalytic</note>
    </ligand>
</feature>
<dbReference type="InterPro" id="IPR004794">
    <property type="entry name" value="Eubact_RibD"/>
</dbReference>
<feature type="binding site" evidence="16">
    <location>
        <position position="56"/>
    </location>
    <ligand>
        <name>Zn(2+)</name>
        <dbReference type="ChEBI" id="CHEBI:29105"/>
        <note>catalytic</note>
    </ligand>
</feature>
<dbReference type="PANTHER" id="PTHR38011:SF7">
    <property type="entry name" value="2,5-DIAMINO-6-RIBOSYLAMINO-4(3H)-PYRIMIDINONE 5'-PHOSPHATE REDUCTASE"/>
    <property type="match status" value="1"/>
</dbReference>
<dbReference type="InterPro" id="IPR011549">
    <property type="entry name" value="RibD_C"/>
</dbReference>
<comment type="caution">
    <text evidence="18">The sequence shown here is derived from an EMBL/GenBank/DDBJ whole genome shotgun (WGS) entry which is preliminary data.</text>
</comment>
<keyword evidence="6 13" id="KW-0686">Riboflavin biosynthesis</keyword>
<evidence type="ECO:0000259" key="17">
    <source>
        <dbReference type="PROSITE" id="PS51747"/>
    </source>
</evidence>
<comment type="pathway">
    <text evidence="2 13">Cofactor biosynthesis; riboflavin biosynthesis; 5-amino-6-(D-ribitylamino)uracil from GTP: step 2/4.</text>
</comment>
<feature type="binding site" evidence="15">
    <location>
        <begin position="303"/>
        <end position="309"/>
    </location>
    <ligand>
        <name>NADP(+)</name>
        <dbReference type="ChEBI" id="CHEBI:58349"/>
    </ligand>
</feature>
<evidence type="ECO:0000313" key="18">
    <source>
        <dbReference type="EMBL" id="MBN7827466.1"/>
    </source>
</evidence>
<comment type="cofactor">
    <cofactor evidence="13 16">
        <name>Zn(2+)</name>
        <dbReference type="ChEBI" id="CHEBI:29105"/>
    </cofactor>
    <text evidence="13 16">Binds 1 zinc ion.</text>
</comment>
<comment type="pathway">
    <text evidence="3 13">Cofactor biosynthesis; riboflavin biosynthesis; 5-amino-6-(D-ribitylamino)uracil from GTP: step 3/4.</text>
</comment>
<evidence type="ECO:0000313" key="19">
    <source>
        <dbReference type="Proteomes" id="UP000664654"/>
    </source>
</evidence>
<feature type="binding site" evidence="15">
    <location>
        <position position="210"/>
    </location>
    <ligand>
        <name>substrate</name>
    </ligand>
</feature>
<feature type="binding site" evidence="15">
    <location>
        <position position="206"/>
    </location>
    <ligand>
        <name>substrate</name>
    </ligand>
</feature>
<evidence type="ECO:0000256" key="5">
    <source>
        <dbReference type="ARBA" id="ARBA00007417"/>
    </source>
</evidence>
<keyword evidence="10 13" id="KW-0521">NADP</keyword>
<dbReference type="InterPro" id="IPR016193">
    <property type="entry name" value="Cytidine_deaminase-like"/>
</dbReference>
<dbReference type="PROSITE" id="PS51747">
    <property type="entry name" value="CYT_DCMP_DEAMINASES_2"/>
    <property type="match status" value="1"/>
</dbReference>
<name>A0A939DT56_9ALTE</name>
<feature type="binding site" evidence="15">
    <location>
        <position position="301"/>
    </location>
    <ligand>
        <name>substrate</name>
    </ligand>
</feature>
<comment type="similarity">
    <text evidence="5 13">In the C-terminal section; belongs to the HTP reductase family.</text>
</comment>
<dbReference type="EC" id="1.1.1.193" evidence="13"/>
<evidence type="ECO:0000256" key="4">
    <source>
        <dbReference type="ARBA" id="ARBA00005259"/>
    </source>
</evidence>
<dbReference type="EC" id="3.5.4.26" evidence="13"/>
<evidence type="ECO:0000256" key="9">
    <source>
        <dbReference type="ARBA" id="ARBA00022833"/>
    </source>
</evidence>
<feature type="binding site" evidence="16">
    <location>
        <position position="81"/>
    </location>
    <ligand>
        <name>Zn(2+)</name>
        <dbReference type="ChEBI" id="CHEBI:29105"/>
        <note>catalytic</note>
    </ligand>
</feature>
<dbReference type="Proteomes" id="UP000664654">
    <property type="component" value="Unassembled WGS sequence"/>
</dbReference>
<dbReference type="InterPro" id="IPR002734">
    <property type="entry name" value="RibDG_C"/>
</dbReference>
<feature type="binding site" evidence="15">
    <location>
        <position position="190"/>
    </location>
    <ligand>
        <name>substrate</name>
    </ligand>
</feature>
<evidence type="ECO:0000256" key="14">
    <source>
        <dbReference type="PIRSR" id="PIRSR006769-1"/>
    </source>
</evidence>
<evidence type="ECO:0000256" key="8">
    <source>
        <dbReference type="ARBA" id="ARBA00022801"/>
    </source>
</evidence>
<feature type="domain" description="CMP/dCMP-type deaminase" evidence="17">
    <location>
        <begin position="6"/>
        <end position="129"/>
    </location>
</feature>
<dbReference type="RefSeq" id="WP_206575577.1">
    <property type="nucleotide sequence ID" value="NZ_JAFKCV010000018.1"/>
</dbReference>
<dbReference type="GO" id="GO:0050661">
    <property type="term" value="F:NADP binding"/>
    <property type="evidence" value="ECO:0007669"/>
    <property type="project" value="InterPro"/>
</dbReference>
<feature type="binding site" evidence="15">
    <location>
        <position position="202"/>
    </location>
    <ligand>
        <name>NADP(+)</name>
        <dbReference type="ChEBI" id="CHEBI:58349"/>
    </ligand>
</feature>
<evidence type="ECO:0000256" key="7">
    <source>
        <dbReference type="ARBA" id="ARBA00022723"/>
    </source>
</evidence>
<feature type="binding site" evidence="15">
    <location>
        <position position="174"/>
    </location>
    <ligand>
        <name>substrate</name>
    </ligand>
</feature>
<comment type="catalytic activity">
    <reaction evidence="13">
        <text>2,5-diamino-6-hydroxy-4-(5-phosphoribosylamino)-pyrimidine + H2O + H(+) = 5-amino-6-(5-phospho-D-ribosylamino)uracil + NH4(+)</text>
        <dbReference type="Rhea" id="RHEA:21868"/>
        <dbReference type="ChEBI" id="CHEBI:15377"/>
        <dbReference type="ChEBI" id="CHEBI:15378"/>
        <dbReference type="ChEBI" id="CHEBI:28938"/>
        <dbReference type="ChEBI" id="CHEBI:58453"/>
        <dbReference type="ChEBI" id="CHEBI:58614"/>
        <dbReference type="EC" id="3.5.4.26"/>
    </reaction>
</comment>
<dbReference type="GO" id="GO:0009231">
    <property type="term" value="P:riboflavin biosynthetic process"/>
    <property type="evidence" value="ECO:0007669"/>
    <property type="project" value="UniProtKB-KW"/>
</dbReference>
<dbReference type="CDD" id="cd01284">
    <property type="entry name" value="Riboflavin_deaminase-reductase"/>
    <property type="match status" value="1"/>
</dbReference>
<dbReference type="Pfam" id="PF01872">
    <property type="entry name" value="RibD_C"/>
    <property type="match status" value="1"/>
</dbReference>
<evidence type="ECO:0000256" key="12">
    <source>
        <dbReference type="ARBA" id="ARBA00023268"/>
    </source>
</evidence>
<evidence type="ECO:0000256" key="2">
    <source>
        <dbReference type="ARBA" id="ARBA00004882"/>
    </source>
</evidence>
<evidence type="ECO:0000256" key="6">
    <source>
        <dbReference type="ARBA" id="ARBA00022619"/>
    </source>
</evidence>
<dbReference type="InterPro" id="IPR002125">
    <property type="entry name" value="CMP_dCMP_dom"/>
</dbReference>
<keyword evidence="8 13" id="KW-0378">Hydrolase</keyword>
<comment type="function">
    <text evidence="1 13">Converts 2,5-diamino-6-(ribosylamino)-4(3h)-pyrimidinone 5'-phosphate into 5-amino-6-(ribosylamino)-2,4(1h,3h)-pyrimidinedione 5'-phosphate.</text>
</comment>
<dbReference type="GO" id="GO:0008703">
    <property type="term" value="F:5-amino-6-(5-phosphoribosylamino)uracil reductase activity"/>
    <property type="evidence" value="ECO:0007669"/>
    <property type="project" value="UniProtKB-EC"/>
</dbReference>
<dbReference type="SUPFAM" id="SSF53597">
    <property type="entry name" value="Dihydrofolate reductase-like"/>
    <property type="match status" value="1"/>
</dbReference>
<dbReference type="InterPro" id="IPR024072">
    <property type="entry name" value="DHFR-like_dom_sf"/>
</dbReference>
<feature type="binding site" evidence="15">
    <location>
        <position position="236"/>
    </location>
    <ligand>
        <name>NADP(+)</name>
        <dbReference type="ChEBI" id="CHEBI:58349"/>
    </ligand>
</feature>
<keyword evidence="19" id="KW-1185">Reference proteome</keyword>
<feature type="active site" description="Proton donor" evidence="14">
    <location>
        <position position="58"/>
    </location>
</feature>
<comment type="similarity">
    <text evidence="4 13">In the N-terminal section; belongs to the cytidine and deoxycytidylate deaminase family.</text>
</comment>
<evidence type="ECO:0000256" key="3">
    <source>
        <dbReference type="ARBA" id="ARBA00004910"/>
    </source>
</evidence>
<keyword evidence="11 13" id="KW-0560">Oxidoreductase</keyword>
<feature type="binding site" evidence="15">
    <location>
        <position position="213"/>
    </location>
    <ligand>
        <name>substrate</name>
    </ligand>
</feature>
<evidence type="ECO:0000256" key="11">
    <source>
        <dbReference type="ARBA" id="ARBA00023002"/>
    </source>
</evidence>
<evidence type="ECO:0000256" key="15">
    <source>
        <dbReference type="PIRSR" id="PIRSR006769-2"/>
    </source>
</evidence>
<dbReference type="InterPro" id="IPR050765">
    <property type="entry name" value="Riboflavin_Biosynth_HTPR"/>
</dbReference>
<dbReference type="PIRSF" id="PIRSF006769">
    <property type="entry name" value="RibD"/>
    <property type="match status" value="1"/>
</dbReference>
<dbReference type="GO" id="GO:0008835">
    <property type="term" value="F:diaminohydroxyphosphoribosylaminopyrimidine deaminase activity"/>
    <property type="evidence" value="ECO:0007669"/>
    <property type="project" value="UniProtKB-EC"/>
</dbReference>
<dbReference type="NCBIfam" id="TIGR00326">
    <property type="entry name" value="eubact_ribD"/>
    <property type="match status" value="1"/>
</dbReference>
<dbReference type="Pfam" id="PF00383">
    <property type="entry name" value="dCMP_cyt_deam_1"/>
    <property type="match status" value="1"/>
</dbReference>
<dbReference type="PANTHER" id="PTHR38011">
    <property type="entry name" value="DIHYDROFOLATE REDUCTASE FAMILY PROTEIN (AFU_ORTHOLOGUE AFUA_8G06820)"/>
    <property type="match status" value="1"/>
</dbReference>
<protein>
    <recommendedName>
        <fullName evidence="13">Riboflavin biosynthesis protein RibD</fullName>
    </recommendedName>
    <domain>
        <recommendedName>
            <fullName evidence="13">Diaminohydroxyphosphoribosylaminopyrimidine deaminase</fullName>
            <shortName evidence="13">DRAP deaminase</shortName>
            <ecNumber evidence="13">3.5.4.26</ecNumber>
        </recommendedName>
        <alternativeName>
            <fullName evidence="13">Riboflavin-specific deaminase</fullName>
        </alternativeName>
    </domain>
    <domain>
        <recommendedName>
            <fullName evidence="13">5-amino-6-(5-phosphoribosylamino)uracil reductase</fullName>
            <ecNumber evidence="13">1.1.1.193</ecNumber>
        </recommendedName>
        <alternativeName>
            <fullName evidence="13">HTP reductase</fullName>
        </alternativeName>
    </domain>
</protein>
<keyword evidence="7 13" id="KW-0479">Metal-binding</keyword>
<dbReference type="NCBIfam" id="TIGR00227">
    <property type="entry name" value="ribD_Cterm"/>
    <property type="match status" value="1"/>
</dbReference>
<proteinExistence type="inferred from homology"/>
<dbReference type="InterPro" id="IPR016192">
    <property type="entry name" value="APOBEC/CMP_deaminase_Zn-bd"/>
</dbReference>
<evidence type="ECO:0000256" key="1">
    <source>
        <dbReference type="ARBA" id="ARBA00002151"/>
    </source>
</evidence>
<dbReference type="EMBL" id="JAFKCV010000018">
    <property type="protein sequence ID" value="MBN7827466.1"/>
    <property type="molecule type" value="Genomic_DNA"/>
</dbReference>
<comment type="catalytic activity">
    <reaction evidence="13">
        <text>5-amino-6-(5-phospho-D-ribitylamino)uracil + NADP(+) = 5-amino-6-(5-phospho-D-ribosylamino)uracil + NADPH + H(+)</text>
        <dbReference type="Rhea" id="RHEA:17845"/>
        <dbReference type="ChEBI" id="CHEBI:15378"/>
        <dbReference type="ChEBI" id="CHEBI:57783"/>
        <dbReference type="ChEBI" id="CHEBI:58349"/>
        <dbReference type="ChEBI" id="CHEBI:58421"/>
        <dbReference type="ChEBI" id="CHEBI:58453"/>
        <dbReference type="EC" id="1.1.1.193"/>
    </reaction>
</comment>
<keyword evidence="12" id="KW-0511">Multifunctional enzyme</keyword>
<dbReference type="Gene3D" id="3.40.430.10">
    <property type="entry name" value="Dihydrofolate Reductase, subunit A"/>
    <property type="match status" value="1"/>
</dbReference>
<sequence>MTNFSQTDYRWMARALQLARNGRFTTSPNPNVGCVLTDSAGHLIAEGWHQQAGGPHAEIIALRQAGDKARGAVAYVTLEPCSHFGRTPPCAQALIQAGVKRVVAAMADPNPLVAGRGLTMLTEAGIEVSSGLMCEQAQAINPGFIRRMTQGRPLVTLKLAASLDGKTAMENGHSRWITGEKARLDVQRHRAASCAILTGSGTVMLDDPALNVRLSEQQLGLDGLTVRQPMRVIVDSRNQLNPDYRLFSLPGEILLANKRVSPHLFARQVRQWHCTDQGSRVNLAALMDFLGSLGVNNLWVESGAALAGALLQQKLVDKLVLYQAPKLMGDKAKGLALMPSLSHMDEAIGLDWQDIRMVGEDLRLTARVCY</sequence>
<dbReference type="GO" id="GO:0008270">
    <property type="term" value="F:zinc ion binding"/>
    <property type="evidence" value="ECO:0007669"/>
    <property type="project" value="InterPro"/>
</dbReference>
<accession>A0A939DT56</accession>
<feature type="binding site" evidence="15">
    <location>
        <position position="160"/>
    </location>
    <ligand>
        <name>NADP(+)</name>
        <dbReference type="ChEBI" id="CHEBI:58349"/>
    </ligand>
</feature>
<gene>
    <name evidence="18" type="primary">ribD</name>
    <name evidence="18" type="ORF">J0A66_19710</name>
</gene>
<dbReference type="PROSITE" id="PS00903">
    <property type="entry name" value="CYT_DCMP_DEAMINASES_1"/>
    <property type="match status" value="1"/>
</dbReference>
<organism evidence="18 19">
    <name type="scientific">Bowmanella dokdonensis</name>
    <dbReference type="NCBI Taxonomy" id="751969"/>
    <lineage>
        <taxon>Bacteria</taxon>
        <taxon>Pseudomonadati</taxon>
        <taxon>Pseudomonadota</taxon>
        <taxon>Gammaproteobacteria</taxon>
        <taxon>Alteromonadales</taxon>
        <taxon>Alteromonadaceae</taxon>
        <taxon>Bowmanella</taxon>
    </lineage>
</organism>
<dbReference type="SUPFAM" id="SSF53927">
    <property type="entry name" value="Cytidine deaminase-like"/>
    <property type="match status" value="1"/>
</dbReference>
<dbReference type="FunFam" id="3.40.140.10:FF:000025">
    <property type="entry name" value="Riboflavin biosynthesis protein RibD"/>
    <property type="match status" value="1"/>
</dbReference>
<evidence type="ECO:0000256" key="16">
    <source>
        <dbReference type="PIRSR" id="PIRSR006769-3"/>
    </source>
</evidence>
<evidence type="ECO:0000256" key="13">
    <source>
        <dbReference type="PIRNR" id="PIRNR006769"/>
    </source>
</evidence>
<keyword evidence="9 13" id="KW-0862">Zinc</keyword>
<evidence type="ECO:0000256" key="10">
    <source>
        <dbReference type="ARBA" id="ARBA00022857"/>
    </source>
</evidence>